<keyword evidence="2" id="KW-0472">Membrane</keyword>
<dbReference type="PANTHER" id="PTHR36694">
    <property type="entry name" value="PASIFLORA 1, ISOFORM A-RELATED"/>
    <property type="match status" value="1"/>
</dbReference>
<keyword evidence="3" id="KW-1185">Reference proteome</keyword>
<feature type="transmembrane region" description="Helical" evidence="2">
    <location>
        <begin position="64"/>
        <end position="88"/>
    </location>
</feature>
<feature type="transmembrane region" description="Helical" evidence="2">
    <location>
        <begin position="20"/>
        <end position="43"/>
    </location>
</feature>
<keyword evidence="2" id="KW-0812">Transmembrane</keyword>
<dbReference type="Proteomes" id="UP000887565">
    <property type="component" value="Unplaced"/>
</dbReference>
<feature type="compositionally biased region" description="Polar residues" evidence="1">
    <location>
        <begin position="354"/>
        <end position="363"/>
    </location>
</feature>
<protein>
    <submittedName>
        <fullName evidence="4">Uncharacterized protein</fullName>
    </submittedName>
</protein>
<proteinExistence type="predicted"/>
<evidence type="ECO:0000313" key="4">
    <source>
        <dbReference type="WBParaSite" id="nRc.2.0.1.t17891-RA"/>
    </source>
</evidence>
<sequence length="382" mass="43452">MLFSTDFNRTVSIPEWYSSLFVIQILNLIAAFALLCASISLIFGVHTNTRFLICPWFPSSGSSILCSFINCILWWVGIYCMICIYIHYGRIGTESGINGRTLRKGKNMKVHEYKTKTSPIVNGDLWTTLKLAYDNRVFEDETSSPQTKVNLCQIAESQKSILLTKTDRAEDEIFLTNHDNHQQKQQRISLKEEQIDAKDEQPLENNPTLEGSFKDKFLKEVVASSEQIPVEIQLPQIVHDSYSPENKPKSNRGRNQQKDSLSRSSKFKESESRHRCHKRRSSHSRVHASAAEDNGRGHHHPRRRRSDHDESSDDDNDSHCHRVRRRPLERRSRSRSSCGHYERKKSRERSVSRGTQAATTSDISGGGGPTLAAAAPILSSTI</sequence>
<evidence type="ECO:0000256" key="2">
    <source>
        <dbReference type="SAM" id="Phobius"/>
    </source>
</evidence>
<evidence type="ECO:0000256" key="1">
    <source>
        <dbReference type="SAM" id="MobiDB-lite"/>
    </source>
</evidence>
<feature type="region of interest" description="Disordered" evidence="1">
    <location>
        <begin position="235"/>
        <end position="382"/>
    </location>
</feature>
<dbReference type="PANTHER" id="PTHR36694:SF11">
    <property type="entry name" value="LP21121P-RELATED"/>
    <property type="match status" value="1"/>
</dbReference>
<feature type="compositionally biased region" description="Basic residues" evidence="1">
    <location>
        <begin position="321"/>
        <end position="334"/>
    </location>
</feature>
<name>A0A915IVR3_ROMCU</name>
<dbReference type="WBParaSite" id="nRc.2.0.1.t17891-RA">
    <property type="protein sequence ID" value="nRc.2.0.1.t17891-RA"/>
    <property type="gene ID" value="nRc.2.0.1.g17891"/>
</dbReference>
<feature type="compositionally biased region" description="Basic and acidic residues" evidence="1">
    <location>
        <begin position="256"/>
        <end position="273"/>
    </location>
</feature>
<feature type="compositionally biased region" description="Basic residues" evidence="1">
    <location>
        <begin position="274"/>
        <end position="286"/>
    </location>
</feature>
<accession>A0A915IVR3</accession>
<keyword evidence="2" id="KW-1133">Transmembrane helix</keyword>
<organism evidence="3 4">
    <name type="scientific">Romanomermis culicivorax</name>
    <name type="common">Nematode worm</name>
    <dbReference type="NCBI Taxonomy" id="13658"/>
    <lineage>
        <taxon>Eukaryota</taxon>
        <taxon>Metazoa</taxon>
        <taxon>Ecdysozoa</taxon>
        <taxon>Nematoda</taxon>
        <taxon>Enoplea</taxon>
        <taxon>Dorylaimia</taxon>
        <taxon>Mermithida</taxon>
        <taxon>Mermithoidea</taxon>
        <taxon>Mermithidae</taxon>
        <taxon>Romanomermis</taxon>
    </lineage>
</organism>
<evidence type="ECO:0000313" key="3">
    <source>
        <dbReference type="Proteomes" id="UP000887565"/>
    </source>
</evidence>
<dbReference type="AlphaFoldDB" id="A0A915IVR3"/>
<reference evidence="4" key="1">
    <citation type="submission" date="2022-11" db="UniProtKB">
        <authorList>
            <consortium name="WormBaseParasite"/>
        </authorList>
    </citation>
    <scope>IDENTIFICATION</scope>
</reference>